<comment type="caution">
    <text evidence="11">The sequence shown here is derived from an EMBL/GenBank/DDBJ whole genome shotgun (WGS) entry which is preliminary data.</text>
</comment>
<dbReference type="PROSITE" id="PS51898">
    <property type="entry name" value="TYR_RECOMBINASE"/>
    <property type="match status" value="1"/>
</dbReference>
<dbReference type="InterPro" id="IPR044068">
    <property type="entry name" value="CB"/>
</dbReference>
<dbReference type="Proteomes" id="UP001183202">
    <property type="component" value="Unassembled WGS sequence"/>
</dbReference>
<dbReference type="Pfam" id="PF00589">
    <property type="entry name" value="Phage_integrase"/>
    <property type="match status" value="1"/>
</dbReference>
<gene>
    <name evidence="11" type="ORF">RM445_25715</name>
</gene>
<keyword evidence="4" id="KW-0804">Transcription</keyword>
<dbReference type="Pfam" id="PF00392">
    <property type="entry name" value="GntR"/>
    <property type="match status" value="1"/>
</dbReference>
<dbReference type="PROSITE" id="PS50949">
    <property type="entry name" value="HTH_GNTR"/>
    <property type="match status" value="1"/>
</dbReference>
<dbReference type="Gene3D" id="1.10.10.10">
    <property type="entry name" value="Winged helix-like DNA-binding domain superfamily/Winged helix DNA-binding domain"/>
    <property type="match status" value="1"/>
</dbReference>
<evidence type="ECO:0000259" key="9">
    <source>
        <dbReference type="PROSITE" id="PS51898"/>
    </source>
</evidence>
<dbReference type="SMART" id="SM00345">
    <property type="entry name" value="HTH_GNTR"/>
    <property type="match status" value="1"/>
</dbReference>
<name>A0ABU2NG40_9PSEU</name>
<feature type="domain" description="Core-binding (CB)" evidence="10">
    <location>
        <begin position="52"/>
        <end position="163"/>
    </location>
</feature>
<dbReference type="InterPro" id="IPR036390">
    <property type="entry name" value="WH_DNA-bd_sf"/>
</dbReference>
<keyword evidence="12" id="KW-1185">Reference proteome</keyword>
<dbReference type="Gene3D" id="1.10.150.130">
    <property type="match status" value="1"/>
</dbReference>
<feature type="compositionally biased region" description="Pro residues" evidence="7">
    <location>
        <begin position="177"/>
        <end position="189"/>
    </location>
</feature>
<evidence type="ECO:0000256" key="2">
    <source>
        <dbReference type="ARBA" id="ARBA00023015"/>
    </source>
</evidence>
<dbReference type="InterPro" id="IPR050090">
    <property type="entry name" value="Tyrosine_recombinase_XerCD"/>
</dbReference>
<keyword evidence="3 6" id="KW-0238">DNA-binding</keyword>
<dbReference type="InterPro" id="IPR000524">
    <property type="entry name" value="Tscrpt_reg_HTH_GntR"/>
</dbReference>
<dbReference type="EMBL" id="JAVREJ010000023">
    <property type="protein sequence ID" value="MDT0352922.1"/>
    <property type="molecule type" value="Genomic_DNA"/>
</dbReference>
<dbReference type="InterPro" id="IPR013762">
    <property type="entry name" value="Integrase-like_cat_sf"/>
</dbReference>
<dbReference type="InterPro" id="IPR002104">
    <property type="entry name" value="Integrase_catalytic"/>
</dbReference>
<dbReference type="InterPro" id="IPR010998">
    <property type="entry name" value="Integrase_recombinase_N"/>
</dbReference>
<dbReference type="PANTHER" id="PTHR30349">
    <property type="entry name" value="PHAGE INTEGRASE-RELATED"/>
    <property type="match status" value="1"/>
</dbReference>
<feature type="region of interest" description="Disordered" evidence="7">
    <location>
        <begin position="172"/>
        <end position="193"/>
    </location>
</feature>
<dbReference type="Pfam" id="PF14659">
    <property type="entry name" value="Phage_int_SAM_3"/>
    <property type="match status" value="1"/>
</dbReference>
<evidence type="ECO:0000256" key="5">
    <source>
        <dbReference type="ARBA" id="ARBA00023172"/>
    </source>
</evidence>
<sequence length="484" mass="53734">MRLYAGQDPLTKKRHTLTKTIPPGPGAEKQAEALLERMQREVADRTAPRTSATVDQLLERYLDQFSGGENTLELYRGHIRNHISPLLGQVKVGQLTPETLDSFYAELRRCRAHCGGKRRFVDHRVKGNHECDHRCGPHRCRPLAPTTVRHIHFILSGAYKRAVRWRWLSVSPTEQVDPPPAPRPNPQPPTAEESARIINEAWRDPNWGAFLWVAMTTGARRGELCAIRRNSLNLDPGRETIWLKRAIRRSSNGWAEGGLKTHQQRRIALDLETVDVLRDHMDRCASEAAEAGVGWPADAFLFSDSPEGSKFATPDSVTQRYARMVARLGIVTTLHKLRHYSATELIAAGVDPRTVAGRLGHGGGGTTTLRTYTAWVSESDQRAARNLGARMPRRPAQVDELTLICGEPRHPYQVVAVAVVRLIEAGALLPGCSVPIAADLADEYNVSIATAKRSLRLLAEWGLIARHGRNALVALTSAHYGESE</sequence>
<evidence type="ECO:0000313" key="12">
    <source>
        <dbReference type="Proteomes" id="UP001183202"/>
    </source>
</evidence>
<organism evidence="11 12">
    <name type="scientific">Pseudonocardia charpentierae</name>
    <dbReference type="NCBI Taxonomy" id="3075545"/>
    <lineage>
        <taxon>Bacteria</taxon>
        <taxon>Bacillati</taxon>
        <taxon>Actinomycetota</taxon>
        <taxon>Actinomycetes</taxon>
        <taxon>Pseudonocardiales</taxon>
        <taxon>Pseudonocardiaceae</taxon>
        <taxon>Pseudonocardia</taxon>
    </lineage>
</organism>
<evidence type="ECO:0000256" key="1">
    <source>
        <dbReference type="ARBA" id="ARBA00022908"/>
    </source>
</evidence>
<proteinExistence type="predicted"/>
<accession>A0ABU2NG40</accession>
<dbReference type="InterPro" id="IPR011010">
    <property type="entry name" value="DNA_brk_join_enz"/>
</dbReference>
<evidence type="ECO:0000256" key="4">
    <source>
        <dbReference type="ARBA" id="ARBA00023163"/>
    </source>
</evidence>
<feature type="domain" description="HTH gntR-type" evidence="8">
    <location>
        <begin position="409"/>
        <end position="476"/>
    </location>
</feature>
<feature type="domain" description="Tyr recombinase" evidence="9">
    <location>
        <begin position="184"/>
        <end position="386"/>
    </location>
</feature>
<evidence type="ECO:0000313" key="11">
    <source>
        <dbReference type="EMBL" id="MDT0352922.1"/>
    </source>
</evidence>
<keyword evidence="5" id="KW-0233">DNA recombination</keyword>
<dbReference type="InterPro" id="IPR036388">
    <property type="entry name" value="WH-like_DNA-bd_sf"/>
</dbReference>
<evidence type="ECO:0000259" key="8">
    <source>
        <dbReference type="PROSITE" id="PS50949"/>
    </source>
</evidence>
<evidence type="ECO:0000256" key="6">
    <source>
        <dbReference type="PROSITE-ProRule" id="PRU01248"/>
    </source>
</evidence>
<evidence type="ECO:0000256" key="7">
    <source>
        <dbReference type="SAM" id="MobiDB-lite"/>
    </source>
</evidence>
<dbReference type="RefSeq" id="WP_311559432.1">
    <property type="nucleotide sequence ID" value="NZ_JAVREJ010000023.1"/>
</dbReference>
<evidence type="ECO:0000256" key="3">
    <source>
        <dbReference type="ARBA" id="ARBA00023125"/>
    </source>
</evidence>
<dbReference type="SUPFAM" id="SSF46785">
    <property type="entry name" value="Winged helix' DNA-binding domain"/>
    <property type="match status" value="1"/>
</dbReference>
<feature type="region of interest" description="Disordered" evidence="7">
    <location>
        <begin position="1"/>
        <end position="27"/>
    </location>
</feature>
<dbReference type="PANTHER" id="PTHR30349:SF91">
    <property type="entry name" value="INTA PROTEIN"/>
    <property type="match status" value="1"/>
</dbReference>
<protein>
    <submittedName>
        <fullName evidence="11">Tyrosine-type recombinase/integrase</fullName>
    </submittedName>
</protein>
<dbReference type="InterPro" id="IPR004107">
    <property type="entry name" value="Integrase_SAM-like_N"/>
</dbReference>
<dbReference type="Gene3D" id="1.10.443.10">
    <property type="entry name" value="Intergrase catalytic core"/>
    <property type="match status" value="1"/>
</dbReference>
<keyword evidence="2" id="KW-0805">Transcription regulation</keyword>
<reference evidence="12" key="1">
    <citation type="submission" date="2023-07" db="EMBL/GenBank/DDBJ databases">
        <title>30 novel species of actinomycetes from the DSMZ collection.</title>
        <authorList>
            <person name="Nouioui I."/>
        </authorList>
    </citation>
    <scope>NUCLEOTIDE SEQUENCE [LARGE SCALE GENOMIC DNA]</scope>
    <source>
        <strain evidence="12">DSM 45834</strain>
    </source>
</reference>
<dbReference type="PROSITE" id="PS51900">
    <property type="entry name" value="CB"/>
    <property type="match status" value="1"/>
</dbReference>
<keyword evidence="1" id="KW-0229">DNA integration</keyword>
<dbReference type="SUPFAM" id="SSF56349">
    <property type="entry name" value="DNA breaking-rejoining enzymes"/>
    <property type="match status" value="1"/>
</dbReference>
<evidence type="ECO:0000259" key="10">
    <source>
        <dbReference type="PROSITE" id="PS51900"/>
    </source>
</evidence>